<comment type="subcellular location">
    <subcellularLocation>
        <location evidence="7">Cytoplasm</location>
    </subcellularLocation>
</comment>
<evidence type="ECO:0000313" key="9">
    <source>
        <dbReference type="EMBL" id="MCL6683244.1"/>
    </source>
</evidence>
<keyword evidence="7 9" id="KW-0560">Oxidoreductase</keyword>
<dbReference type="Pfam" id="PF04055">
    <property type="entry name" value="Radical_SAM"/>
    <property type="match status" value="1"/>
</dbReference>
<dbReference type="PROSITE" id="PS51918">
    <property type="entry name" value="RADICAL_SAM"/>
    <property type="match status" value="1"/>
</dbReference>
<dbReference type="InterPro" id="IPR007197">
    <property type="entry name" value="rSAM"/>
</dbReference>
<accession>A0ABT0RKT0</accession>
<dbReference type="SFLD" id="SFLDG01066">
    <property type="entry name" value="organic_radical-activating_enz"/>
    <property type="match status" value="1"/>
</dbReference>
<keyword evidence="3 7" id="KW-0949">S-adenosyl-L-methionine</keyword>
<comment type="cofactor">
    <cofactor evidence="7">
        <name>[4Fe-4S] cluster</name>
        <dbReference type="ChEBI" id="CHEBI:49883"/>
    </cofactor>
    <text evidence="7">Binds 1 [4Fe-4S] cluster. The cluster is coordinated with 3 cysteines and an exchangeable S-adenosyl-L-methionine.</text>
</comment>
<name>A0ABT0RKT0_9SPHN</name>
<dbReference type="EC" id="1.97.1.4" evidence="7"/>
<dbReference type="GO" id="GO:0043365">
    <property type="term" value="F:[formate-C-acetyltransferase]-activating enzyme activity"/>
    <property type="evidence" value="ECO:0007669"/>
    <property type="project" value="UniProtKB-EC"/>
</dbReference>
<dbReference type="InterPro" id="IPR013785">
    <property type="entry name" value="Aldolase_TIM"/>
</dbReference>
<comment type="catalytic activity">
    <reaction evidence="7">
        <text>glycyl-[formate C-acetyltransferase] + reduced [flavodoxin] + S-adenosyl-L-methionine = glycin-2-yl radical-[formate C-acetyltransferase] + semiquinone [flavodoxin] + 5'-deoxyadenosine + L-methionine + H(+)</text>
        <dbReference type="Rhea" id="RHEA:19225"/>
        <dbReference type="Rhea" id="RHEA-COMP:10622"/>
        <dbReference type="Rhea" id="RHEA-COMP:12190"/>
        <dbReference type="Rhea" id="RHEA-COMP:12191"/>
        <dbReference type="Rhea" id="RHEA-COMP:14480"/>
        <dbReference type="ChEBI" id="CHEBI:15378"/>
        <dbReference type="ChEBI" id="CHEBI:17319"/>
        <dbReference type="ChEBI" id="CHEBI:29947"/>
        <dbReference type="ChEBI" id="CHEBI:32722"/>
        <dbReference type="ChEBI" id="CHEBI:57618"/>
        <dbReference type="ChEBI" id="CHEBI:57844"/>
        <dbReference type="ChEBI" id="CHEBI:59789"/>
        <dbReference type="ChEBI" id="CHEBI:140311"/>
        <dbReference type="EC" id="1.97.1.4"/>
    </reaction>
</comment>
<comment type="caution">
    <text evidence="9">The sequence shown here is derived from an EMBL/GenBank/DDBJ whole genome shotgun (WGS) entry which is preliminary data.</text>
</comment>
<keyword evidence="1 7" id="KW-0004">4Fe-4S</keyword>
<protein>
    <recommendedName>
        <fullName evidence="7">Pyruvate formate-lyase-activating enzyme</fullName>
        <ecNumber evidence="7">1.97.1.4</ecNumber>
    </recommendedName>
</protein>
<sequence>MEVQPDTTVAPEKVSLHAKSPFEMRVHLGDDVPDTDVRSALKSGDMGFLHSFTTGSAVDGPGIRLVAWTTACMFRCQYCHNPDTWTLKNGIPVTLDRAIEEVQKYANGLKAMHGGFTLSGGEPLMQDRFAARLFAAVKKMGVHTAIETNGINGARLSDDELKDIDLIILDMKAITPEQHRKVTGMDNADVLAFARRLSALKRPMWLRYVLVPGLTDIPEEMRALAEFGASLGVVEQVEILPFHQMGKYKWEKLDIEYKLAKSQPPTNEGVAEAVAIFRAAGLQAD</sequence>
<evidence type="ECO:0000256" key="4">
    <source>
        <dbReference type="ARBA" id="ARBA00022723"/>
    </source>
</evidence>
<keyword evidence="9" id="KW-0670">Pyruvate</keyword>
<dbReference type="SUPFAM" id="SSF102114">
    <property type="entry name" value="Radical SAM enzymes"/>
    <property type="match status" value="1"/>
</dbReference>
<keyword evidence="6 7" id="KW-0411">Iron-sulfur</keyword>
<dbReference type="SFLD" id="SFLDG01067">
    <property type="entry name" value="SPASM/twitch_domain_containing"/>
    <property type="match status" value="1"/>
</dbReference>
<comment type="function">
    <text evidence="7">Activation of pyruvate formate-lyase under anaerobic conditions by generation of an organic free radical, using S-adenosylmethionine and reduced flavodoxin as cosubstrates to produce 5'-deoxy-adenosine.</text>
</comment>
<evidence type="ECO:0000256" key="3">
    <source>
        <dbReference type="ARBA" id="ARBA00022691"/>
    </source>
</evidence>
<dbReference type="CDD" id="cd01335">
    <property type="entry name" value="Radical_SAM"/>
    <property type="match status" value="1"/>
</dbReference>
<evidence type="ECO:0000256" key="6">
    <source>
        <dbReference type="ARBA" id="ARBA00023014"/>
    </source>
</evidence>
<evidence type="ECO:0000259" key="8">
    <source>
        <dbReference type="PROSITE" id="PS51918"/>
    </source>
</evidence>
<feature type="domain" description="Radical SAM core" evidence="8">
    <location>
        <begin position="58"/>
        <end position="283"/>
    </location>
</feature>
<dbReference type="InterPro" id="IPR058240">
    <property type="entry name" value="rSAM_sf"/>
</dbReference>
<evidence type="ECO:0000256" key="7">
    <source>
        <dbReference type="RuleBase" id="RU362053"/>
    </source>
</evidence>
<dbReference type="SFLD" id="SFLDS00029">
    <property type="entry name" value="Radical_SAM"/>
    <property type="match status" value="1"/>
</dbReference>
<keyword evidence="2" id="KW-0119">Carbohydrate metabolism</keyword>
<keyword evidence="7" id="KW-0963">Cytoplasm</keyword>
<reference evidence="9" key="1">
    <citation type="submission" date="2022-05" db="EMBL/GenBank/DDBJ databases">
        <authorList>
            <person name="Jo J.-H."/>
            <person name="Im W.-T."/>
        </authorList>
    </citation>
    <scope>NUCLEOTIDE SEQUENCE</scope>
    <source>
        <strain evidence="9">SE158</strain>
    </source>
</reference>
<proteinExistence type="inferred from homology"/>
<evidence type="ECO:0000256" key="5">
    <source>
        <dbReference type="ARBA" id="ARBA00023004"/>
    </source>
</evidence>
<evidence type="ECO:0000256" key="1">
    <source>
        <dbReference type="ARBA" id="ARBA00022485"/>
    </source>
</evidence>
<organism evidence="9 10">
    <name type="scientific">Sphingomonas alba</name>
    <dbReference type="NCBI Taxonomy" id="2908208"/>
    <lineage>
        <taxon>Bacteria</taxon>
        <taxon>Pseudomonadati</taxon>
        <taxon>Pseudomonadota</taxon>
        <taxon>Alphaproteobacteria</taxon>
        <taxon>Sphingomonadales</taxon>
        <taxon>Sphingomonadaceae</taxon>
        <taxon>Sphingomonas</taxon>
    </lineage>
</organism>
<dbReference type="PANTHER" id="PTHR30352">
    <property type="entry name" value="PYRUVATE FORMATE-LYASE-ACTIVATING ENZYME"/>
    <property type="match status" value="1"/>
</dbReference>
<keyword evidence="2" id="KW-0313">Glucose metabolism</keyword>
<evidence type="ECO:0000256" key="2">
    <source>
        <dbReference type="ARBA" id="ARBA00022526"/>
    </source>
</evidence>
<dbReference type="PANTHER" id="PTHR30352:SF5">
    <property type="entry name" value="PYRUVATE FORMATE-LYASE 1-ACTIVATING ENZYME"/>
    <property type="match status" value="1"/>
</dbReference>
<comment type="similarity">
    <text evidence="7">Belongs to the organic radical-activating enzymes family.</text>
</comment>
<dbReference type="Gene3D" id="3.20.20.70">
    <property type="entry name" value="Aldolase class I"/>
    <property type="match status" value="1"/>
</dbReference>
<dbReference type="InterPro" id="IPR012838">
    <property type="entry name" value="PFL1_activating"/>
</dbReference>
<dbReference type="Proteomes" id="UP001165363">
    <property type="component" value="Unassembled WGS sequence"/>
</dbReference>
<keyword evidence="5 7" id="KW-0408">Iron</keyword>
<dbReference type="RefSeq" id="WP_249847183.1">
    <property type="nucleotide sequence ID" value="NZ_JAMGBD010000001.1"/>
</dbReference>
<dbReference type="NCBIfam" id="TIGR02493">
    <property type="entry name" value="PFLA"/>
    <property type="match status" value="1"/>
</dbReference>
<keyword evidence="4 7" id="KW-0479">Metal-binding</keyword>
<keyword evidence="10" id="KW-1185">Reference proteome</keyword>
<evidence type="ECO:0000313" key="10">
    <source>
        <dbReference type="Proteomes" id="UP001165363"/>
    </source>
</evidence>
<dbReference type="EMBL" id="JAMGBD010000001">
    <property type="protein sequence ID" value="MCL6683244.1"/>
    <property type="molecule type" value="Genomic_DNA"/>
</dbReference>
<dbReference type="InterPro" id="IPR034457">
    <property type="entry name" value="Organic_radical-activating"/>
</dbReference>
<gene>
    <name evidence="9" type="primary">pflA</name>
    <name evidence="9" type="ORF">LZ536_04925</name>
</gene>